<feature type="compositionally biased region" description="Polar residues" evidence="1">
    <location>
        <begin position="181"/>
        <end position="190"/>
    </location>
</feature>
<protein>
    <submittedName>
        <fullName evidence="2">Uncharacterized protein</fullName>
    </submittedName>
</protein>
<feature type="compositionally biased region" description="Polar residues" evidence="1">
    <location>
        <begin position="217"/>
        <end position="231"/>
    </location>
</feature>
<accession>A0AA39P284</accession>
<dbReference type="EMBL" id="JAUEPR010000021">
    <property type="protein sequence ID" value="KAK0476169.1"/>
    <property type="molecule type" value="Genomic_DNA"/>
</dbReference>
<reference evidence="2" key="1">
    <citation type="submission" date="2023-06" db="EMBL/GenBank/DDBJ databases">
        <authorList>
            <consortium name="Lawrence Berkeley National Laboratory"/>
            <person name="Ahrendt S."/>
            <person name="Sahu N."/>
            <person name="Indic B."/>
            <person name="Wong-Bajracharya J."/>
            <person name="Merenyi Z."/>
            <person name="Ke H.-M."/>
            <person name="Monk M."/>
            <person name="Kocsube S."/>
            <person name="Drula E."/>
            <person name="Lipzen A."/>
            <person name="Balint B."/>
            <person name="Henrissat B."/>
            <person name="Andreopoulos B."/>
            <person name="Martin F.M."/>
            <person name="Harder C.B."/>
            <person name="Rigling D."/>
            <person name="Ford K.L."/>
            <person name="Foster G.D."/>
            <person name="Pangilinan J."/>
            <person name="Papanicolaou A."/>
            <person name="Barry K."/>
            <person name="LaButti K."/>
            <person name="Viragh M."/>
            <person name="Koriabine M."/>
            <person name="Yan M."/>
            <person name="Riley R."/>
            <person name="Champramary S."/>
            <person name="Plett K.L."/>
            <person name="Tsai I.J."/>
            <person name="Slot J."/>
            <person name="Sipos G."/>
            <person name="Plett J."/>
            <person name="Nagy L.G."/>
            <person name="Grigoriev I.V."/>
        </authorList>
    </citation>
    <scope>NUCLEOTIDE SEQUENCE</scope>
    <source>
        <strain evidence="2">ICMP 16352</strain>
    </source>
</reference>
<dbReference type="Proteomes" id="UP001175227">
    <property type="component" value="Unassembled WGS sequence"/>
</dbReference>
<feature type="compositionally biased region" description="Low complexity" evidence="1">
    <location>
        <begin position="254"/>
        <end position="271"/>
    </location>
</feature>
<name>A0AA39P284_9AGAR</name>
<comment type="caution">
    <text evidence="2">The sequence shown here is derived from an EMBL/GenBank/DDBJ whole genome shotgun (WGS) entry which is preliminary data.</text>
</comment>
<feature type="compositionally biased region" description="Low complexity" evidence="1">
    <location>
        <begin position="171"/>
        <end position="180"/>
    </location>
</feature>
<evidence type="ECO:0000313" key="2">
    <source>
        <dbReference type="EMBL" id="KAK0476169.1"/>
    </source>
</evidence>
<feature type="region of interest" description="Disordered" evidence="1">
    <location>
        <begin position="320"/>
        <end position="350"/>
    </location>
</feature>
<sequence>MSQWTDTVASAVYTLQNHSYLLIWAWEDFSRLLADISMPMFQMSDMLRAKTFLKSFQTSFLGGLSELVKMQRQINMPPNYSLRGALGTLQQNRTPSINVSTAHSSSVDAASSSQASVSFTESAASHSPPFLPDNIHQPRYHRTNSTNAVVPRITPKVATSTSSPSPELCDSSTSVSTESSGGDNDNGTNSLEAQVVSRPLALVTPFHMEPSDPASRAKSSNPSYHGNATSYVSHASPYTRSEKIATNDSFPHQTSTTEASVSVSSTTMVNTFPSPCDMPEPEQSTRRGATLTSRRRSVYHSQDADNGDRLTSLIAISATKVSAGSAKSRSKSKHRDESCLAATRAKTKTS</sequence>
<evidence type="ECO:0000313" key="3">
    <source>
        <dbReference type="Proteomes" id="UP001175227"/>
    </source>
</evidence>
<feature type="region of interest" description="Disordered" evidence="1">
    <location>
        <begin position="206"/>
        <end position="231"/>
    </location>
</feature>
<evidence type="ECO:0000256" key="1">
    <source>
        <dbReference type="SAM" id="MobiDB-lite"/>
    </source>
</evidence>
<feature type="region of interest" description="Disordered" evidence="1">
    <location>
        <begin position="245"/>
        <end position="308"/>
    </location>
</feature>
<proteinExistence type="predicted"/>
<keyword evidence="3" id="KW-1185">Reference proteome</keyword>
<feature type="region of interest" description="Disordered" evidence="1">
    <location>
        <begin position="118"/>
        <end position="190"/>
    </location>
</feature>
<gene>
    <name evidence="2" type="ORF">IW261DRAFT_1609777</name>
</gene>
<dbReference type="AlphaFoldDB" id="A0AA39P284"/>
<organism evidence="2 3">
    <name type="scientific">Armillaria novae-zelandiae</name>
    <dbReference type="NCBI Taxonomy" id="153914"/>
    <lineage>
        <taxon>Eukaryota</taxon>
        <taxon>Fungi</taxon>
        <taxon>Dikarya</taxon>
        <taxon>Basidiomycota</taxon>
        <taxon>Agaricomycotina</taxon>
        <taxon>Agaricomycetes</taxon>
        <taxon>Agaricomycetidae</taxon>
        <taxon>Agaricales</taxon>
        <taxon>Marasmiineae</taxon>
        <taxon>Physalacriaceae</taxon>
        <taxon>Armillaria</taxon>
    </lineage>
</organism>